<reference evidence="2 3" key="1">
    <citation type="submission" date="2021-08" db="EMBL/GenBank/DDBJ databases">
        <title>Streptomyces sp. PTM05 isolated from lichen.</title>
        <authorList>
            <person name="Somphong A."/>
            <person name="Phongsopitanun W."/>
            <person name="Tanasupawat S."/>
        </authorList>
    </citation>
    <scope>NUCLEOTIDE SEQUENCE [LARGE SCALE GENOMIC DNA]</scope>
    <source>
        <strain evidence="2 3">Ptm05</strain>
    </source>
</reference>
<dbReference type="InterPro" id="IPR036188">
    <property type="entry name" value="FAD/NAD-bd_sf"/>
</dbReference>
<dbReference type="PANTHER" id="PTHR40254:SF1">
    <property type="entry name" value="BLR0577 PROTEIN"/>
    <property type="match status" value="1"/>
</dbReference>
<proteinExistence type="predicted"/>
<dbReference type="Proteomes" id="UP001198565">
    <property type="component" value="Unassembled WGS sequence"/>
</dbReference>
<protein>
    <submittedName>
        <fullName evidence="2">FAD/NAD(P)-binding protein</fullName>
    </submittedName>
</protein>
<keyword evidence="3" id="KW-1185">Reference proteome</keyword>
<gene>
    <name evidence="2" type="ORF">K7472_04055</name>
</gene>
<dbReference type="Pfam" id="PF13454">
    <property type="entry name" value="NAD_binding_9"/>
    <property type="match status" value="1"/>
</dbReference>
<accession>A0ABS7QLE6</accession>
<sequence length="631" mass="68588">MAVIGAGPSGLSVLERICANVRSVGGDTRLRMHLVDPYVEAGGRVWHRDQPGRLWMNTVAGTVTMFTDATVDCEGPVRPGPTLHEWAVAQGTPLSEDSSLDPLVPETSRQRWASRRVMGEYLRWFLEHVEEQCPPGVTVERHATVAVEVTSRVARGRTTQLVRLQGRDEALECDYVVFAYGGPGSALTARQKRLRDAARSSGGSYVPAGTASVEAVAAVAAGEPVLMRGIGLTFYDYLQLLTTERGGRFVREKPGSLTYVPSGREPRIMVGSRRGVPHRPAPWPQLPLPRQCVVPRWPDADSLFAAARVSDPAAAVADIKRRVTYEAEYAYYFELFASHPDRVASAWDEFSVRLRQARAGGRARLAMVTAAVRSSEDVFDLERTTDPLREATFGDLGSLQTWMRRHVAASSRRSMSPDHSADRAALTALSRVSNLLVEMPRDGLRRESTEAVAGVRRWLASQIKYLAGGAPWPRQEELIALSRAGVVTFLGPIGEVTADGTGRLRCRSLCVPDTEIHFSSLVEARMPDPAAGTPVVSSTEAPVRLSTAACADGVSGGVVPAARAPKFRVSDAGQVLTPSGMPDPHWYAVGASAATPTHSSLPRVRMNSALLRRTDRIARSVLADLRRHQED</sequence>
<dbReference type="InterPro" id="IPR038732">
    <property type="entry name" value="HpyO/CreE_NAD-binding"/>
</dbReference>
<comment type="caution">
    <text evidence="2">The sequence shown here is derived from an EMBL/GenBank/DDBJ whole genome shotgun (WGS) entry which is preliminary data.</text>
</comment>
<dbReference type="InterPro" id="IPR052189">
    <property type="entry name" value="L-asp_N-monooxygenase_NS-form"/>
</dbReference>
<organism evidence="2 3">
    <name type="scientific">Streptantibioticus parmotrematis</name>
    <dbReference type="NCBI Taxonomy" id="2873249"/>
    <lineage>
        <taxon>Bacteria</taxon>
        <taxon>Bacillati</taxon>
        <taxon>Actinomycetota</taxon>
        <taxon>Actinomycetes</taxon>
        <taxon>Kitasatosporales</taxon>
        <taxon>Streptomycetaceae</taxon>
        <taxon>Streptantibioticus</taxon>
    </lineage>
</organism>
<dbReference type="EMBL" id="JAINVZ010000002">
    <property type="protein sequence ID" value="MBY8884016.1"/>
    <property type="molecule type" value="Genomic_DNA"/>
</dbReference>
<evidence type="ECO:0000313" key="3">
    <source>
        <dbReference type="Proteomes" id="UP001198565"/>
    </source>
</evidence>
<name>A0ABS7QLE6_9ACTN</name>
<evidence type="ECO:0000313" key="2">
    <source>
        <dbReference type="EMBL" id="MBY8884016.1"/>
    </source>
</evidence>
<dbReference type="PANTHER" id="PTHR40254">
    <property type="entry name" value="BLR0577 PROTEIN"/>
    <property type="match status" value="1"/>
</dbReference>
<evidence type="ECO:0000259" key="1">
    <source>
        <dbReference type="Pfam" id="PF13454"/>
    </source>
</evidence>
<feature type="domain" description="FAD-dependent urate hydroxylase HpyO/Asp monooxygenase CreE-like FAD/NAD(P)-binding" evidence="1">
    <location>
        <begin position="2"/>
        <end position="181"/>
    </location>
</feature>
<dbReference type="SUPFAM" id="SSF51905">
    <property type="entry name" value="FAD/NAD(P)-binding domain"/>
    <property type="match status" value="1"/>
</dbReference>